<dbReference type="SUPFAM" id="SSF81665">
    <property type="entry name" value="Calcium ATPase, transmembrane domain M"/>
    <property type="match status" value="1"/>
</dbReference>
<keyword evidence="4" id="KW-1185">Reference proteome</keyword>
<evidence type="ECO:0000313" key="3">
    <source>
        <dbReference type="EMBL" id="MFD0795122.1"/>
    </source>
</evidence>
<dbReference type="InterPro" id="IPR006068">
    <property type="entry name" value="ATPase_P-typ_cation-transptr_C"/>
</dbReference>
<evidence type="ECO:0000313" key="4">
    <source>
        <dbReference type="Proteomes" id="UP001597010"/>
    </source>
</evidence>
<dbReference type="Gene3D" id="1.20.1110.10">
    <property type="entry name" value="Calcium-transporting ATPase, transmembrane domain"/>
    <property type="match status" value="1"/>
</dbReference>
<keyword evidence="1" id="KW-1133">Transmembrane helix</keyword>
<keyword evidence="1" id="KW-0812">Transmembrane</keyword>
<feature type="transmembrane region" description="Helical" evidence="1">
    <location>
        <begin position="36"/>
        <end position="56"/>
    </location>
</feature>
<dbReference type="EMBL" id="JBHTHZ010000014">
    <property type="protein sequence ID" value="MFD0795122.1"/>
    <property type="molecule type" value="Genomic_DNA"/>
</dbReference>
<evidence type="ECO:0000256" key="1">
    <source>
        <dbReference type="SAM" id="Phobius"/>
    </source>
</evidence>
<dbReference type="Proteomes" id="UP001597010">
    <property type="component" value="Unassembled WGS sequence"/>
</dbReference>
<feature type="domain" description="Cation-transporting P-type ATPase C-terminal" evidence="2">
    <location>
        <begin position="48"/>
        <end position="95"/>
    </location>
</feature>
<reference evidence="4" key="1">
    <citation type="journal article" date="2019" name="Int. J. Syst. Evol. Microbiol.">
        <title>The Global Catalogue of Microorganisms (GCM) 10K type strain sequencing project: providing services to taxonomists for standard genome sequencing and annotation.</title>
        <authorList>
            <consortium name="The Broad Institute Genomics Platform"/>
            <consortium name="The Broad Institute Genome Sequencing Center for Infectious Disease"/>
            <person name="Wu L."/>
            <person name="Ma J."/>
        </authorList>
    </citation>
    <scope>NUCLEOTIDE SEQUENCE [LARGE SCALE GENOMIC DNA]</scope>
    <source>
        <strain evidence="4">CCUG 61484</strain>
    </source>
</reference>
<protein>
    <submittedName>
        <fullName evidence="3">Cation transporting ATPase C-terminal domain-containing protein</fullName>
    </submittedName>
</protein>
<feature type="transmembrane region" description="Helical" evidence="1">
    <location>
        <begin position="76"/>
        <end position="95"/>
    </location>
</feature>
<sequence>MPKDNYGIQGLSGQEVLAARAAYGANRLFGKRSKRLIDALIGIAKEPMVVLLIALIYLRPLAIFFKLTALRPGQLIAGLAIGFVSVIWFEALKWWGRKISVRKTKVY</sequence>
<dbReference type="InterPro" id="IPR023298">
    <property type="entry name" value="ATPase_P-typ_TM_dom_sf"/>
</dbReference>
<name>A0ABW3AVM8_9SPHI</name>
<evidence type="ECO:0000259" key="2">
    <source>
        <dbReference type="Pfam" id="PF00689"/>
    </source>
</evidence>
<keyword evidence="1" id="KW-0472">Membrane</keyword>
<dbReference type="RefSeq" id="WP_377117211.1">
    <property type="nucleotide sequence ID" value="NZ_JBHTHZ010000014.1"/>
</dbReference>
<gene>
    <name evidence="3" type="ORF">ACFQZX_15980</name>
</gene>
<accession>A0ABW3AVM8</accession>
<proteinExistence type="predicted"/>
<organism evidence="3 4">
    <name type="scientific">Mucilaginibacter litoreus</name>
    <dbReference type="NCBI Taxonomy" id="1048221"/>
    <lineage>
        <taxon>Bacteria</taxon>
        <taxon>Pseudomonadati</taxon>
        <taxon>Bacteroidota</taxon>
        <taxon>Sphingobacteriia</taxon>
        <taxon>Sphingobacteriales</taxon>
        <taxon>Sphingobacteriaceae</taxon>
        <taxon>Mucilaginibacter</taxon>
    </lineage>
</organism>
<comment type="caution">
    <text evidence="3">The sequence shown here is derived from an EMBL/GenBank/DDBJ whole genome shotgun (WGS) entry which is preliminary data.</text>
</comment>
<dbReference type="Pfam" id="PF00689">
    <property type="entry name" value="Cation_ATPase_C"/>
    <property type="match status" value="1"/>
</dbReference>